<feature type="region of interest" description="Disordered" evidence="1">
    <location>
        <begin position="1"/>
        <end position="479"/>
    </location>
</feature>
<dbReference type="Gene3D" id="2.60.40.10">
    <property type="entry name" value="Immunoglobulins"/>
    <property type="match status" value="1"/>
</dbReference>
<dbReference type="SUPFAM" id="SSF49354">
    <property type="entry name" value="PapD-like"/>
    <property type="match status" value="1"/>
</dbReference>
<proteinExistence type="predicted"/>
<evidence type="ECO:0000313" key="4">
    <source>
        <dbReference type="Proteomes" id="UP000076738"/>
    </source>
</evidence>
<dbReference type="PROSITE" id="PS50202">
    <property type="entry name" value="MSP"/>
    <property type="match status" value="1"/>
</dbReference>
<feature type="compositionally biased region" description="Basic and acidic residues" evidence="1">
    <location>
        <begin position="266"/>
        <end position="282"/>
    </location>
</feature>
<feature type="compositionally biased region" description="Low complexity" evidence="1">
    <location>
        <begin position="63"/>
        <end position="87"/>
    </location>
</feature>
<feature type="compositionally biased region" description="Gly residues" evidence="1">
    <location>
        <begin position="608"/>
        <end position="617"/>
    </location>
</feature>
<feature type="compositionally biased region" description="Basic and acidic residues" evidence="1">
    <location>
        <begin position="328"/>
        <end position="359"/>
    </location>
</feature>
<dbReference type="Pfam" id="PF00635">
    <property type="entry name" value="Motile_Sperm"/>
    <property type="match status" value="1"/>
</dbReference>
<dbReference type="OrthoDB" id="5873870at2759"/>
<feature type="compositionally biased region" description="Low complexity" evidence="1">
    <location>
        <begin position="1"/>
        <end position="34"/>
    </location>
</feature>
<dbReference type="InterPro" id="IPR013783">
    <property type="entry name" value="Ig-like_fold"/>
</dbReference>
<feature type="compositionally biased region" description="Basic and acidic residues" evidence="1">
    <location>
        <begin position="444"/>
        <end position="455"/>
    </location>
</feature>
<feature type="compositionally biased region" description="Pro residues" evidence="1">
    <location>
        <begin position="256"/>
        <end position="265"/>
    </location>
</feature>
<dbReference type="EMBL" id="KV417276">
    <property type="protein sequence ID" value="KZO98355.1"/>
    <property type="molecule type" value="Genomic_DNA"/>
</dbReference>
<dbReference type="InterPro" id="IPR008962">
    <property type="entry name" value="PapD-like_sf"/>
</dbReference>
<dbReference type="Proteomes" id="UP000076738">
    <property type="component" value="Unassembled WGS sequence"/>
</dbReference>
<keyword evidence="4" id="KW-1185">Reference proteome</keyword>
<dbReference type="AlphaFoldDB" id="A0A167P2N2"/>
<feature type="compositionally biased region" description="Basic and acidic residues" evidence="1">
    <location>
        <begin position="391"/>
        <end position="409"/>
    </location>
</feature>
<name>A0A167P2N2_CALVF</name>
<feature type="compositionally biased region" description="Basic and acidic residues" evidence="1">
    <location>
        <begin position="418"/>
        <end position="427"/>
    </location>
</feature>
<sequence length="801" mass="87003">MLGSQQGQQRPPDQPGASAAAGAAAGGYPYSGYSQKLAKEQAYAQLHPGNVEEHHPPPSYHMATSPSTSPLSAAAQPQQQQQQQKRTQQLRHKGRDRQVRDDTSSDQESFWEHAEREALRLEHGTPKPDSDSQYYASPGPLAPNRASYQDPQAYGPYATQSPPPHDAHYGSPSAPPPPSAYRAPPPGSREPQRPLPSPPQSATSHGSHGSYPPSPSPQSQGRPMSAPARSPPSRSPEQARPPPQAPSPTRVQQPHSPAPARPSHPPHLEHHSHEHEHEHEHPAAPTGPRHLMHAVPSAPHLTPEVLERDLPSLPHDSPSQFSGSLPLHGEEPYPRGEERYEPLQDEMRLTRGDHGRESSGETVKPGPGPGYDGEAYPSELTPLLPGGLRMLRAERDAREERPRAEFGRSEEEEEVAEEEGRAGRAQEEEQDGDDDDDRDEEDEPGMHDLPGERRPLQPPPRIGTPEPLTISPDTPDAPILLPNGNTKLLFRVVNPNRAPVAFKVMTTQPRVYSVRPNFGLIPPSGTLDLEVHAPADVASRRRPAPGRGDRFAVLSRFLAQEEEEELEEHEDFAALFPSKTTSAEGMRSQRFRIRPLMVPQNQNQGQGQNQGGQGMGSGMSATTAGSLMSAFSPSQRPRALSSSGSTTALSPTYTAAPLPSILGPATTTPAAPPGRPKSPSAIRFAPAVGAMASLAGVAGQFAEAREAERRDEVLRESIGAVREGVGELKDRLDEVIRRMQLEEEAKERALAPDQMPAEMEYSYPEYHTPGKKRAGLHPGRVLGLALAVFVATYYGRVFHVI</sequence>
<protein>
    <recommendedName>
        <fullName evidence="2">MSP domain-containing protein</fullName>
    </recommendedName>
</protein>
<feature type="compositionally biased region" description="Acidic residues" evidence="1">
    <location>
        <begin position="428"/>
        <end position="443"/>
    </location>
</feature>
<feature type="region of interest" description="Disordered" evidence="1">
    <location>
        <begin position="598"/>
        <end position="681"/>
    </location>
</feature>
<dbReference type="InterPro" id="IPR000535">
    <property type="entry name" value="MSP_dom"/>
</dbReference>
<feature type="compositionally biased region" description="Pro residues" evidence="1">
    <location>
        <begin position="173"/>
        <end position="199"/>
    </location>
</feature>
<feature type="compositionally biased region" description="Basic and acidic residues" evidence="1">
    <location>
        <begin position="110"/>
        <end position="130"/>
    </location>
</feature>
<feature type="compositionally biased region" description="Low complexity" evidence="1">
    <location>
        <begin position="204"/>
        <end position="228"/>
    </location>
</feature>
<reference evidence="3 4" key="1">
    <citation type="journal article" date="2016" name="Mol. Biol. Evol.">
        <title>Comparative Genomics of Early-Diverging Mushroom-Forming Fungi Provides Insights into the Origins of Lignocellulose Decay Capabilities.</title>
        <authorList>
            <person name="Nagy L.G."/>
            <person name="Riley R."/>
            <person name="Tritt A."/>
            <person name="Adam C."/>
            <person name="Daum C."/>
            <person name="Floudas D."/>
            <person name="Sun H."/>
            <person name="Yadav J.S."/>
            <person name="Pangilinan J."/>
            <person name="Larsson K.H."/>
            <person name="Matsuura K."/>
            <person name="Barry K."/>
            <person name="Labutti K."/>
            <person name="Kuo R."/>
            <person name="Ohm R.A."/>
            <person name="Bhattacharya S.S."/>
            <person name="Shirouzu T."/>
            <person name="Yoshinaga Y."/>
            <person name="Martin F.M."/>
            <person name="Grigoriev I.V."/>
            <person name="Hibbett D.S."/>
        </authorList>
    </citation>
    <scope>NUCLEOTIDE SEQUENCE [LARGE SCALE GENOMIC DNA]</scope>
    <source>
        <strain evidence="3 4">TUFC12733</strain>
    </source>
</reference>
<evidence type="ECO:0000313" key="3">
    <source>
        <dbReference type="EMBL" id="KZO98355.1"/>
    </source>
</evidence>
<feature type="compositionally biased region" description="Pro residues" evidence="1">
    <location>
        <begin position="229"/>
        <end position="246"/>
    </location>
</feature>
<evidence type="ECO:0000256" key="1">
    <source>
        <dbReference type="SAM" id="MobiDB-lite"/>
    </source>
</evidence>
<dbReference type="STRING" id="1330018.A0A167P2N2"/>
<gene>
    <name evidence="3" type="ORF">CALVIDRAFT_535431</name>
</gene>
<accession>A0A167P2N2</accession>
<organism evidence="3 4">
    <name type="scientific">Calocera viscosa (strain TUFC12733)</name>
    <dbReference type="NCBI Taxonomy" id="1330018"/>
    <lineage>
        <taxon>Eukaryota</taxon>
        <taxon>Fungi</taxon>
        <taxon>Dikarya</taxon>
        <taxon>Basidiomycota</taxon>
        <taxon>Agaricomycotina</taxon>
        <taxon>Dacrymycetes</taxon>
        <taxon>Dacrymycetales</taxon>
        <taxon>Dacrymycetaceae</taxon>
        <taxon>Calocera</taxon>
    </lineage>
</organism>
<feature type="compositionally biased region" description="Low complexity" evidence="1">
    <location>
        <begin position="639"/>
        <end position="650"/>
    </location>
</feature>
<evidence type="ECO:0000259" key="2">
    <source>
        <dbReference type="PROSITE" id="PS50202"/>
    </source>
</evidence>
<feature type="compositionally biased region" description="Polar residues" evidence="1">
    <location>
        <begin position="621"/>
        <end position="635"/>
    </location>
</feature>
<feature type="domain" description="MSP" evidence="2">
    <location>
        <begin position="467"/>
        <end position="594"/>
    </location>
</feature>